<evidence type="ECO:0000256" key="9">
    <source>
        <dbReference type="ARBA" id="ARBA00023172"/>
    </source>
</evidence>
<dbReference type="SUPFAM" id="SSF52540">
    <property type="entry name" value="P-loop containing nucleoside triphosphate hydrolases"/>
    <property type="match status" value="2"/>
</dbReference>
<reference evidence="18 19" key="1">
    <citation type="submission" date="2011-08" db="EMBL/GenBank/DDBJ databases">
        <title>The Genome Sequence of Clostridium hathewayi WAL-18680.</title>
        <authorList>
            <consortium name="The Broad Institute Genome Sequencing Platform"/>
            <person name="Earl A."/>
            <person name="Ward D."/>
            <person name="Feldgarden M."/>
            <person name="Gevers D."/>
            <person name="Finegold S.M."/>
            <person name="Summanen P.H."/>
            <person name="Molitoris D.R."/>
            <person name="Song M."/>
            <person name="Daigneault M."/>
            <person name="Allen-Vercoe E."/>
            <person name="Young S.K."/>
            <person name="Zeng Q."/>
            <person name="Gargeya S."/>
            <person name="Fitzgerald M."/>
            <person name="Haas B."/>
            <person name="Abouelleil A."/>
            <person name="Alvarado L."/>
            <person name="Arachchi H.M."/>
            <person name="Berlin A."/>
            <person name="Brown A."/>
            <person name="Chapman S.B."/>
            <person name="Chen Z."/>
            <person name="Dunbar C."/>
            <person name="Freedman E."/>
            <person name="Gearin G."/>
            <person name="Gellesch M."/>
            <person name="Goldberg J."/>
            <person name="Griggs A."/>
            <person name="Gujja S."/>
            <person name="Heiman D."/>
            <person name="Howarth C."/>
            <person name="Larson L."/>
            <person name="Lui A."/>
            <person name="MacDonald P.J.P."/>
            <person name="Montmayeur A."/>
            <person name="Murphy C."/>
            <person name="Neiman D."/>
            <person name="Pearson M."/>
            <person name="Priest M."/>
            <person name="Roberts A."/>
            <person name="Saif S."/>
            <person name="Shea T."/>
            <person name="Shenoy N."/>
            <person name="Sisk P."/>
            <person name="Stolte C."/>
            <person name="Sykes S."/>
            <person name="Wortman J."/>
            <person name="Nusbaum C."/>
            <person name="Birren B."/>
        </authorList>
    </citation>
    <scope>NUCLEOTIDE SEQUENCE [LARGE SCALE GENOMIC DNA]</scope>
    <source>
        <strain evidence="18 19">WAL-18680</strain>
    </source>
</reference>
<keyword evidence="8" id="KW-0238">DNA-binding</keyword>
<evidence type="ECO:0000256" key="4">
    <source>
        <dbReference type="ARBA" id="ARBA00022763"/>
    </source>
</evidence>
<dbReference type="InterPro" id="IPR033454">
    <property type="entry name" value="RecG_wedge"/>
</dbReference>
<evidence type="ECO:0000313" key="19">
    <source>
        <dbReference type="Proteomes" id="UP000005384"/>
    </source>
</evidence>
<dbReference type="Pfam" id="PF19833">
    <property type="entry name" value="RecG_dom3_C"/>
    <property type="match status" value="1"/>
</dbReference>
<dbReference type="GO" id="GO:0005524">
    <property type="term" value="F:ATP binding"/>
    <property type="evidence" value="ECO:0007669"/>
    <property type="project" value="UniProtKB-KW"/>
</dbReference>
<comment type="similarity">
    <text evidence="1 15">Belongs to the helicase family. RecG subfamily.</text>
</comment>
<dbReference type="InterPro" id="IPR045562">
    <property type="entry name" value="RecG_dom3_C"/>
</dbReference>
<dbReference type="EC" id="5.6.2.4" evidence="13 15"/>
<dbReference type="Pfam" id="PF00270">
    <property type="entry name" value="DEAD"/>
    <property type="match status" value="1"/>
</dbReference>
<feature type="domain" description="Helicase C-terminal" evidence="17">
    <location>
        <begin position="480"/>
        <end position="639"/>
    </location>
</feature>
<dbReference type="HOGENOM" id="CLU_005122_7_1_9"/>
<dbReference type="GO" id="GO:0016887">
    <property type="term" value="F:ATP hydrolysis activity"/>
    <property type="evidence" value="ECO:0007669"/>
    <property type="project" value="RHEA"/>
</dbReference>
<dbReference type="InterPro" id="IPR004609">
    <property type="entry name" value="ATP-dep_DNA_helicase_RecG"/>
</dbReference>
<dbReference type="GO" id="GO:0006281">
    <property type="term" value="P:DNA repair"/>
    <property type="evidence" value="ECO:0007669"/>
    <property type="project" value="UniProtKB-UniRule"/>
</dbReference>
<dbReference type="SMART" id="SM00490">
    <property type="entry name" value="HELICc"/>
    <property type="match status" value="1"/>
</dbReference>
<evidence type="ECO:0000256" key="6">
    <source>
        <dbReference type="ARBA" id="ARBA00022806"/>
    </source>
</evidence>
<proteinExistence type="inferred from homology"/>
<dbReference type="CDD" id="cd04488">
    <property type="entry name" value="RecG_wedge_OBF"/>
    <property type="match status" value="1"/>
</dbReference>
<dbReference type="InterPro" id="IPR047112">
    <property type="entry name" value="RecG/Mfd"/>
</dbReference>
<sequence>MTKQQKQVIGNEDFLSPVFSHDEVDSDMKNQESVLTLKGIGERTGKLFAKLGIETVDDLLKYYPRAYHSYAPPTAIGELKPDMTGTVEGYLQKDVSVKRFKNKQIITASLQDMTGKLQLVWFNMPFLRTTLKMGTYHIFCGRVVKKNNRLTMEQPEIFTKESYGALMESMQPVYGQTRGLNNKTITKAVSQALENRTMEREYLPADLRRKYELAEYNFAIQHIHFPDNQQELLFARKRLVFDEFFMFILAVRRLKEKRGDRHSSFTIAMAPEVEALKERLPYSLTGAQQKTLSEVEHDLESGLVMNRLIQGDVGSGKTIIAILSLLHAAYNGYQGALMVPTEVLARQHYENMLELFEEQGIEKVPVLVTGSMTAKEKRIAYEKIANHEADIIVGTHALIQDKVVYDNLALVITDEQHRFGVGQREMLGQKGQMPHVLVMSATPIPRTLAIIIYGDLDISVIDELPANRLPIKNCVVDTGYRKTAYEFIKKQVAQGRQAYVICPMVEASEMIEAENVLDYTESLKEAMPGVAIEYLHGKMKGKEKNQIMERFASGEIQVLVSTTVIEVGVNVPNATVMMIENAERFGLAQLHQLRGRVGRGKHQSYCIMVNCSDQEGTQERLDILNKSNDGFYIASEDLKLRGPGDIFGIRQSGDMEFKLADIFTDANLLKTVSEEVDLLLAKDPELLATEHEELKRRLDVYLERSYEKLNL</sequence>
<dbReference type="CDD" id="cd17992">
    <property type="entry name" value="DEXHc_RecG"/>
    <property type="match status" value="1"/>
</dbReference>
<dbReference type="AlphaFoldDB" id="G5IG41"/>
<evidence type="ECO:0000256" key="14">
    <source>
        <dbReference type="ARBA" id="ARBA00048988"/>
    </source>
</evidence>
<dbReference type="GO" id="GO:0043138">
    <property type="term" value="F:3'-5' DNA helicase activity"/>
    <property type="evidence" value="ECO:0007669"/>
    <property type="project" value="UniProtKB-EC"/>
</dbReference>
<dbReference type="PATRIC" id="fig|742737.3.peg.2487"/>
<evidence type="ECO:0000313" key="18">
    <source>
        <dbReference type="EMBL" id="EHI59563.1"/>
    </source>
</evidence>
<dbReference type="InterPro" id="IPR001650">
    <property type="entry name" value="Helicase_C-like"/>
</dbReference>
<dbReference type="Pfam" id="PF00271">
    <property type="entry name" value="Helicase_C"/>
    <property type="match status" value="1"/>
</dbReference>
<dbReference type="Gene3D" id="2.40.50.140">
    <property type="entry name" value="Nucleic acid-binding proteins"/>
    <property type="match status" value="1"/>
</dbReference>
<dbReference type="EMBL" id="ADLN01000054">
    <property type="protein sequence ID" value="EHI59563.1"/>
    <property type="molecule type" value="Genomic_DNA"/>
</dbReference>
<evidence type="ECO:0000259" key="17">
    <source>
        <dbReference type="PROSITE" id="PS51194"/>
    </source>
</evidence>
<dbReference type="PANTHER" id="PTHR47964:SF1">
    <property type="entry name" value="ATP-DEPENDENT DNA HELICASE HOMOLOG RECG, CHLOROPLASTIC"/>
    <property type="match status" value="1"/>
</dbReference>
<comment type="caution">
    <text evidence="18">The sequence shown here is derived from an EMBL/GenBank/DDBJ whole genome shotgun (WGS) entry which is preliminary data.</text>
</comment>
<keyword evidence="19" id="KW-1185">Reference proteome</keyword>
<comment type="catalytic activity">
    <reaction evidence="12 15">
        <text>Couples ATP hydrolysis with the unwinding of duplex DNA by translocating in the 3'-5' direction.</text>
        <dbReference type="EC" id="5.6.2.4"/>
    </reaction>
</comment>
<keyword evidence="11" id="KW-0413">Isomerase</keyword>
<dbReference type="Pfam" id="PF17191">
    <property type="entry name" value="RecG_wedge"/>
    <property type="match status" value="1"/>
</dbReference>
<protein>
    <recommendedName>
        <fullName evidence="2 15">ATP-dependent DNA helicase RecG</fullName>
        <ecNumber evidence="13 15">5.6.2.4</ecNumber>
    </recommendedName>
</protein>
<evidence type="ECO:0000256" key="10">
    <source>
        <dbReference type="ARBA" id="ARBA00023204"/>
    </source>
</evidence>
<dbReference type="PROSITE" id="PS51192">
    <property type="entry name" value="HELICASE_ATP_BIND_1"/>
    <property type="match status" value="1"/>
</dbReference>
<evidence type="ECO:0000256" key="13">
    <source>
        <dbReference type="ARBA" id="ARBA00034808"/>
    </source>
</evidence>
<keyword evidence="5 15" id="KW-0378">Hydrolase</keyword>
<accession>G5IG41</accession>
<dbReference type="SUPFAM" id="SSF50249">
    <property type="entry name" value="Nucleic acid-binding proteins"/>
    <property type="match status" value="1"/>
</dbReference>
<evidence type="ECO:0000256" key="1">
    <source>
        <dbReference type="ARBA" id="ARBA00007504"/>
    </source>
</evidence>
<feature type="domain" description="Helicase ATP-binding" evidence="16">
    <location>
        <begin position="298"/>
        <end position="461"/>
    </location>
</feature>
<dbReference type="SMART" id="SM00487">
    <property type="entry name" value="DEXDc"/>
    <property type="match status" value="1"/>
</dbReference>
<keyword evidence="3 15" id="KW-0547">Nucleotide-binding</keyword>
<keyword evidence="9 15" id="KW-0233">DNA recombination</keyword>
<keyword evidence="6 15" id="KW-0347">Helicase</keyword>
<dbReference type="InterPro" id="IPR011545">
    <property type="entry name" value="DEAD/DEAH_box_helicase_dom"/>
</dbReference>
<dbReference type="PROSITE" id="PS51194">
    <property type="entry name" value="HELICASE_CTER"/>
    <property type="match status" value="1"/>
</dbReference>
<evidence type="ECO:0000256" key="8">
    <source>
        <dbReference type="ARBA" id="ARBA00023125"/>
    </source>
</evidence>
<dbReference type="Gene3D" id="3.40.50.300">
    <property type="entry name" value="P-loop containing nucleotide triphosphate hydrolases"/>
    <property type="match status" value="2"/>
</dbReference>
<evidence type="ECO:0000259" key="16">
    <source>
        <dbReference type="PROSITE" id="PS51192"/>
    </source>
</evidence>
<keyword evidence="10 15" id="KW-0234">DNA repair</keyword>
<evidence type="ECO:0000256" key="12">
    <source>
        <dbReference type="ARBA" id="ARBA00034617"/>
    </source>
</evidence>
<dbReference type="InterPro" id="IPR014001">
    <property type="entry name" value="Helicase_ATP-bd"/>
</dbReference>
<dbReference type="NCBIfam" id="TIGR00643">
    <property type="entry name" value="recG"/>
    <property type="match status" value="1"/>
</dbReference>
<dbReference type="NCBIfam" id="NF008165">
    <property type="entry name" value="PRK10917.1-3"/>
    <property type="match status" value="1"/>
</dbReference>
<comment type="catalytic activity">
    <reaction evidence="14 15">
        <text>ATP + H2O = ADP + phosphate + H(+)</text>
        <dbReference type="Rhea" id="RHEA:13065"/>
        <dbReference type="ChEBI" id="CHEBI:15377"/>
        <dbReference type="ChEBI" id="CHEBI:15378"/>
        <dbReference type="ChEBI" id="CHEBI:30616"/>
        <dbReference type="ChEBI" id="CHEBI:43474"/>
        <dbReference type="ChEBI" id="CHEBI:456216"/>
        <dbReference type="EC" id="5.6.2.4"/>
    </reaction>
</comment>
<keyword evidence="7 15" id="KW-0067">ATP-binding</keyword>
<dbReference type="GO" id="GO:0006310">
    <property type="term" value="P:DNA recombination"/>
    <property type="evidence" value="ECO:0007669"/>
    <property type="project" value="UniProtKB-UniRule"/>
</dbReference>
<dbReference type="Proteomes" id="UP000005384">
    <property type="component" value="Unassembled WGS sequence"/>
</dbReference>
<evidence type="ECO:0000256" key="7">
    <source>
        <dbReference type="ARBA" id="ARBA00022840"/>
    </source>
</evidence>
<comment type="function">
    <text evidence="15">Plays a critical role in recombination and DNA repair. Helps process Holliday junction intermediates to mature products by catalyzing branch migration. Has replication fork regression activity, unwinds stalled or blocked replication forks to make a HJ that can be resolved. Has a DNA unwinding activity characteristic of a DNA helicase with 3'-5' polarity.</text>
</comment>
<gene>
    <name evidence="18" type="ORF">HMPREF9473_02469</name>
</gene>
<dbReference type="InterPro" id="IPR027417">
    <property type="entry name" value="P-loop_NTPase"/>
</dbReference>
<name>G5IG41_9FIRM</name>
<evidence type="ECO:0000256" key="11">
    <source>
        <dbReference type="ARBA" id="ARBA00023235"/>
    </source>
</evidence>
<dbReference type="NCBIfam" id="NF008168">
    <property type="entry name" value="PRK10917.2-2"/>
    <property type="match status" value="1"/>
</dbReference>
<evidence type="ECO:0000256" key="5">
    <source>
        <dbReference type="ARBA" id="ARBA00022801"/>
    </source>
</evidence>
<dbReference type="GO" id="GO:0003677">
    <property type="term" value="F:DNA binding"/>
    <property type="evidence" value="ECO:0007669"/>
    <property type="project" value="UniProtKB-KW"/>
</dbReference>
<keyword evidence="4 15" id="KW-0227">DNA damage</keyword>
<evidence type="ECO:0000256" key="3">
    <source>
        <dbReference type="ARBA" id="ARBA00022741"/>
    </source>
</evidence>
<dbReference type="PANTHER" id="PTHR47964">
    <property type="entry name" value="ATP-DEPENDENT DNA HELICASE HOMOLOG RECG, CHLOROPLASTIC"/>
    <property type="match status" value="1"/>
</dbReference>
<evidence type="ECO:0000256" key="2">
    <source>
        <dbReference type="ARBA" id="ARBA00017846"/>
    </source>
</evidence>
<organism evidence="18 19">
    <name type="scientific">Hungatella hathewayi WAL-18680</name>
    <dbReference type="NCBI Taxonomy" id="742737"/>
    <lineage>
        <taxon>Bacteria</taxon>
        <taxon>Bacillati</taxon>
        <taxon>Bacillota</taxon>
        <taxon>Clostridia</taxon>
        <taxon>Lachnospirales</taxon>
        <taxon>Lachnospiraceae</taxon>
        <taxon>Hungatella</taxon>
    </lineage>
</organism>
<evidence type="ECO:0000256" key="15">
    <source>
        <dbReference type="RuleBase" id="RU363016"/>
    </source>
</evidence>
<dbReference type="InterPro" id="IPR012340">
    <property type="entry name" value="NA-bd_OB-fold"/>
</dbReference>